<dbReference type="SUPFAM" id="SSF55785">
    <property type="entry name" value="PYP-like sensor domain (PAS domain)"/>
    <property type="match status" value="1"/>
</dbReference>
<dbReference type="STRING" id="694327.DFW101_0431"/>
<evidence type="ECO:0000256" key="3">
    <source>
        <dbReference type="ARBA" id="ARBA00023015"/>
    </source>
</evidence>
<dbReference type="SUPFAM" id="SSF52540">
    <property type="entry name" value="P-loop containing nucleoside triphosphate hydrolases"/>
    <property type="match status" value="1"/>
</dbReference>
<dbReference type="Gene3D" id="3.30.450.20">
    <property type="entry name" value="PAS domain"/>
    <property type="match status" value="1"/>
</dbReference>
<dbReference type="InterPro" id="IPR013656">
    <property type="entry name" value="PAS_4"/>
</dbReference>
<keyword evidence="8" id="KW-1185">Reference proteome</keyword>
<dbReference type="AlphaFoldDB" id="G7QDE2"/>
<dbReference type="SUPFAM" id="SSF46689">
    <property type="entry name" value="Homeodomain-like"/>
    <property type="match status" value="1"/>
</dbReference>
<evidence type="ECO:0000259" key="6">
    <source>
        <dbReference type="PROSITE" id="PS50112"/>
    </source>
</evidence>
<dbReference type="CDD" id="cd00130">
    <property type="entry name" value="PAS"/>
    <property type="match status" value="1"/>
</dbReference>
<dbReference type="GO" id="GO:0043565">
    <property type="term" value="F:sequence-specific DNA binding"/>
    <property type="evidence" value="ECO:0007669"/>
    <property type="project" value="InterPro"/>
</dbReference>
<dbReference type="HOGENOM" id="CLU_000445_8_1_7"/>
<dbReference type="PROSITE" id="PS50112">
    <property type="entry name" value="PAS"/>
    <property type="match status" value="1"/>
</dbReference>
<evidence type="ECO:0000259" key="5">
    <source>
        <dbReference type="PROSITE" id="PS50045"/>
    </source>
</evidence>
<dbReference type="InterPro" id="IPR035965">
    <property type="entry name" value="PAS-like_dom_sf"/>
</dbReference>
<dbReference type="InterPro" id="IPR000014">
    <property type="entry name" value="PAS"/>
</dbReference>
<dbReference type="PROSITE" id="PS50045">
    <property type="entry name" value="SIGMA54_INTERACT_4"/>
    <property type="match status" value="1"/>
</dbReference>
<dbReference type="eggNOG" id="COG3829">
    <property type="taxonomic scope" value="Bacteria"/>
</dbReference>
<dbReference type="Gene3D" id="1.10.8.60">
    <property type="match status" value="1"/>
</dbReference>
<dbReference type="GO" id="GO:0005524">
    <property type="term" value="F:ATP binding"/>
    <property type="evidence" value="ECO:0007669"/>
    <property type="project" value="UniProtKB-KW"/>
</dbReference>
<dbReference type="FunFam" id="3.40.50.300:FF:000006">
    <property type="entry name" value="DNA-binding transcriptional regulator NtrC"/>
    <property type="match status" value="1"/>
</dbReference>
<dbReference type="Pfam" id="PF25601">
    <property type="entry name" value="AAA_lid_14"/>
    <property type="match status" value="1"/>
</dbReference>
<evidence type="ECO:0000313" key="8">
    <source>
        <dbReference type="Proteomes" id="UP000004662"/>
    </source>
</evidence>
<dbReference type="EMBL" id="CM001368">
    <property type="protein sequence ID" value="EHJ46448.1"/>
    <property type="molecule type" value="Genomic_DNA"/>
</dbReference>
<gene>
    <name evidence="7" type="ORF">DFW101_0431</name>
</gene>
<organism evidence="7 8">
    <name type="scientific">Solidesulfovibrio carbinoliphilus subsp. oakridgensis</name>
    <dbReference type="NCBI Taxonomy" id="694327"/>
    <lineage>
        <taxon>Bacteria</taxon>
        <taxon>Pseudomonadati</taxon>
        <taxon>Thermodesulfobacteriota</taxon>
        <taxon>Desulfovibrionia</taxon>
        <taxon>Desulfovibrionales</taxon>
        <taxon>Desulfovibrionaceae</taxon>
        <taxon>Solidesulfovibrio</taxon>
    </lineage>
</organism>
<dbReference type="Pfam" id="PF00158">
    <property type="entry name" value="Sigma54_activat"/>
    <property type="match status" value="1"/>
</dbReference>
<feature type="domain" description="PAS" evidence="6">
    <location>
        <begin position="17"/>
        <end position="56"/>
    </location>
</feature>
<dbReference type="PROSITE" id="PS00675">
    <property type="entry name" value="SIGMA54_INTERACT_1"/>
    <property type="match status" value="1"/>
</dbReference>
<keyword evidence="4" id="KW-0804">Transcription</keyword>
<dbReference type="Proteomes" id="UP000004662">
    <property type="component" value="Chromosome"/>
</dbReference>
<dbReference type="OrthoDB" id="9763792at2"/>
<dbReference type="InterPro" id="IPR002197">
    <property type="entry name" value="HTH_Fis"/>
</dbReference>
<dbReference type="Gene3D" id="3.40.50.300">
    <property type="entry name" value="P-loop containing nucleotide triphosphate hydrolases"/>
    <property type="match status" value="1"/>
</dbReference>
<keyword evidence="1" id="KW-0547">Nucleotide-binding</keyword>
<dbReference type="InterPro" id="IPR002078">
    <property type="entry name" value="Sigma_54_int"/>
</dbReference>
<dbReference type="InterPro" id="IPR009057">
    <property type="entry name" value="Homeodomain-like_sf"/>
</dbReference>
<dbReference type="InterPro" id="IPR025662">
    <property type="entry name" value="Sigma_54_int_dom_ATP-bd_1"/>
</dbReference>
<feature type="domain" description="Sigma-54 factor interaction" evidence="5">
    <location>
        <begin position="141"/>
        <end position="370"/>
    </location>
</feature>
<reference evidence="8" key="1">
    <citation type="journal article" date="2015" name="Genome Announc.">
        <title>High-Quality Draft Genome Sequence of Desulfovibrio carbinoliphilus FW-101-2B, an Organic Acid-Oxidizing Sulfate-Reducing Bacterium Isolated from Uranium(VI)-Contaminated Groundwater.</title>
        <authorList>
            <person name="Ramsay B.D."/>
            <person name="Hwang C."/>
            <person name="Woo H.L."/>
            <person name="Carroll S.L."/>
            <person name="Lucas S."/>
            <person name="Han J."/>
            <person name="Lapidus A.L."/>
            <person name="Cheng J.F."/>
            <person name="Goodwin L.A."/>
            <person name="Pitluck S."/>
            <person name="Peters L."/>
            <person name="Chertkov O."/>
            <person name="Held B."/>
            <person name="Detter J.C."/>
            <person name="Han C.S."/>
            <person name="Tapia R."/>
            <person name="Land M.L."/>
            <person name="Hauser L.J."/>
            <person name="Kyrpides N.C."/>
            <person name="Ivanova N.N."/>
            <person name="Mikhailova N."/>
            <person name="Pagani I."/>
            <person name="Woyke T."/>
            <person name="Arkin A.P."/>
            <person name="Dehal P."/>
            <person name="Chivian D."/>
            <person name="Criddle C.S."/>
            <person name="Wu W."/>
            <person name="Chakraborty R."/>
            <person name="Hazen T.C."/>
            <person name="Fields M.W."/>
        </authorList>
    </citation>
    <scope>NUCLEOTIDE SEQUENCE [LARGE SCALE GENOMIC DNA]</scope>
    <source>
        <strain evidence="8">FW-101-2B</strain>
    </source>
</reference>
<dbReference type="GO" id="GO:0006355">
    <property type="term" value="P:regulation of DNA-templated transcription"/>
    <property type="evidence" value="ECO:0007669"/>
    <property type="project" value="InterPro"/>
</dbReference>
<sequence>MKRPLGPFPGDDASAFALENVADAVFAVDRDFLVRYCNLAAGEIARIDPAEAIGRTCREVFGVSNCRSVCVLRQSMEEARPIANRIVTLKRQGCPDVPVTISAAPIWAMGGAVIGGVQVFRDLSGGGFVSRLAGLQPLDDFGTRDPQLSEIVRMLPQIAQSDSTVLLLGESGTGKEVFARAIHKLSERSSGPFVAVNCGALPEQLMESELFGYKSGAFTDARKDKPGRFALAEAGTLLLDEIGDLPYAMQAKILRALQERAYEPLGGVATLPADVRVIAATNRDLGKMVADGAFRQDLFYRLSVVVIRIPPLRERPGDVPLLVDRVLGRCRMAVTKRIEAISPEAMERLLAHDYPGNIRELENILEYAAILSPGRTIELCHLPEHLRGPAPACPFKNGRTMAEIRFLAAREAVARCGGNRNAACRELGISKDTLRRILGRRDEERG</sequence>
<dbReference type="PANTHER" id="PTHR32071">
    <property type="entry name" value="TRANSCRIPTIONAL REGULATORY PROTEIN"/>
    <property type="match status" value="1"/>
</dbReference>
<dbReference type="PANTHER" id="PTHR32071:SF122">
    <property type="entry name" value="SIGMA FACTOR"/>
    <property type="match status" value="1"/>
</dbReference>
<dbReference type="Pfam" id="PF02954">
    <property type="entry name" value="HTH_8"/>
    <property type="match status" value="1"/>
</dbReference>
<dbReference type="InterPro" id="IPR027417">
    <property type="entry name" value="P-loop_NTPase"/>
</dbReference>
<keyword evidence="2" id="KW-0067">ATP-binding</keyword>
<dbReference type="Gene3D" id="1.10.10.60">
    <property type="entry name" value="Homeodomain-like"/>
    <property type="match status" value="1"/>
</dbReference>
<dbReference type="InterPro" id="IPR025944">
    <property type="entry name" value="Sigma_54_int_dom_CS"/>
</dbReference>
<dbReference type="SMART" id="SM00382">
    <property type="entry name" value="AAA"/>
    <property type="match status" value="1"/>
</dbReference>
<dbReference type="InterPro" id="IPR003593">
    <property type="entry name" value="AAA+_ATPase"/>
</dbReference>
<evidence type="ECO:0000313" key="7">
    <source>
        <dbReference type="EMBL" id="EHJ46448.1"/>
    </source>
</evidence>
<protein>
    <submittedName>
        <fullName evidence="7">PAS modulated sigma54 specific transcriptional regulator, Fis family</fullName>
    </submittedName>
</protein>
<dbReference type="RefSeq" id="WP_009179891.1">
    <property type="nucleotide sequence ID" value="NZ_CM001368.1"/>
</dbReference>
<dbReference type="Pfam" id="PF08448">
    <property type="entry name" value="PAS_4"/>
    <property type="match status" value="1"/>
</dbReference>
<dbReference type="InterPro" id="IPR058031">
    <property type="entry name" value="AAA_lid_NorR"/>
</dbReference>
<dbReference type="PROSITE" id="PS00688">
    <property type="entry name" value="SIGMA54_INTERACT_3"/>
    <property type="match status" value="1"/>
</dbReference>
<dbReference type="CDD" id="cd00009">
    <property type="entry name" value="AAA"/>
    <property type="match status" value="1"/>
</dbReference>
<evidence type="ECO:0000256" key="1">
    <source>
        <dbReference type="ARBA" id="ARBA00022741"/>
    </source>
</evidence>
<name>G7QDE2_9BACT</name>
<keyword evidence="3" id="KW-0805">Transcription regulation</keyword>
<evidence type="ECO:0000256" key="2">
    <source>
        <dbReference type="ARBA" id="ARBA00022840"/>
    </source>
</evidence>
<accession>G7QDE2</accession>
<proteinExistence type="predicted"/>
<evidence type="ECO:0000256" key="4">
    <source>
        <dbReference type="ARBA" id="ARBA00023163"/>
    </source>
</evidence>